<dbReference type="AlphaFoldDB" id="Q7R9R7"/>
<proteinExistence type="predicted"/>
<dbReference type="Pfam" id="PF06022">
    <property type="entry name" value="Cir_Bir_Yir"/>
    <property type="match status" value="1"/>
</dbReference>
<protein>
    <submittedName>
        <fullName evidence="3">Yir3 protein</fullName>
    </submittedName>
</protein>
<feature type="transmembrane region" description="Helical" evidence="2">
    <location>
        <begin position="314"/>
        <end position="333"/>
    </location>
</feature>
<dbReference type="KEGG" id="pyo:PY17X_1201000"/>
<name>Q7R9R7_PLAYO</name>
<dbReference type="PaxDb" id="73239-Q7R9R7"/>
<comment type="caution">
    <text evidence="3">The sequence shown here is derived from an EMBL/GenBank/DDBJ whole genome shotgun (WGS) entry which is preliminary data.</text>
</comment>
<reference evidence="3 4" key="1">
    <citation type="journal article" date="2002" name="Nature">
        <title>Genome sequence and comparative analysis of the model rodent malaria parasite Plasmodium yoelii yoelii.</title>
        <authorList>
            <person name="Carlton J.M."/>
            <person name="Angiuoli S.V."/>
            <person name="Suh B.B."/>
            <person name="Kooij T.W."/>
            <person name="Pertea M."/>
            <person name="Silva J.C."/>
            <person name="Ermolaeva M.D."/>
            <person name="Allen J.E."/>
            <person name="Selengut J.D."/>
            <person name="Koo H.L."/>
            <person name="Peterson J.D."/>
            <person name="Pop M."/>
            <person name="Kosack D.S."/>
            <person name="Shumway M.F."/>
            <person name="Bidwell S.L."/>
            <person name="Shallom S.J."/>
            <person name="van Aken S.E."/>
            <person name="Riedmuller S.B."/>
            <person name="Feldblyum T.V."/>
            <person name="Cho J.K."/>
            <person name="Quackenbush J."/>
            <person name="Sedegah M."/>
            <person name="Shoaibi A."/>
            <person name="Cummings L.M."/>
            <person name="Florens L."/>
            <person name="Yates J.R."/>
            <person name="Raine J.D."/>
            <person name="Sinden R.E."/>
            <person name="Harris M.A."/>
            <person name="Cunningham D.A."/>
            <person name="Preiser P.R."/>
            <person name="Bergman L.W."/>
            <person name="Vaidya A.B."/>
            <person name="van Lin L.H."/>
            <person name="Janse C.J."/>
            <person name="Waters A.P."/>
            <person name="Smith H.O."/>
            <person name="White O.R."/>
            <person name="Salzberg S.L."/>
            <person name="Venter J.C."/>
            <person name="Fraser C.M."/>
            <person name="Hoffman S.L."/>
            <person name="Gardner M.J."/>
            <person name="Carucci D.J."/>
        </authorList>
    </citation>
    <scope>NUCLEOTIDE SEQUENCE [LARGE SCALE GENOMIC DNA]</scope>
    <source>
        <strain evidence="3 4">17XNL</strain>
    </source>
</reference>
<sequence length="338" mass="38960">MNKEVCKRFKNVWEDFPDTLSNEGYKFKNDDVSNNYCHNYQCHSDFDKISAVCLYLFGEFFGSSDLFNSVAKGNINIVDYILIWLSYMLSLDNNQKNDNINYFYNYQINSHDEYKNVINGVSDYENYKGLIDTKSYLSMDINIISKFYDPFKSLCNLYNELDDNNKNCKNCSDKAKEFVEKYKGLNEDSDITDSSSYKKILSTLSNDYDNLKNECKDAQDSKFPALTEINTPQDTEQPTEQTEQTGQIGENVQKSDVTSSSSSIVSKVILALSIFSAITIFLGIFFKSSLFVLRKRAQKQCLREKLKKSGLCLRNPYLASKIICIIFFNLNYITPTEL</sequence>
<dbReference type="Proteomes" id="UP000008553">
    <property type="component" value="Unassembled WGS sequence"/>
</dbReference>
<evidence type="ECO:0000256" key="1">
    <source>
        <dbReference type="SAM" id="MobiDB-lite"/>
    </source>
</evidence>
<evidence type="ECO:0000256" key="2">
    <source>
        <dbReference type="SAM" id="Phobius"/>
    </source>
</evidence>
<organism evidence="3 4">
    <name type="scientific">Plasmodium yoelii yoelii</name>
    <dbReference type="NCBI Taxonomy" id="73239"/>
    <lineage>
        <taxon>Eukaryota</taxon>
        <taxon>Sar</taxon>
        <taxon>Alveolata</taxon>
        <taxon>Apicomplexa</taxon>
        <taxon>Aconoidasida</taxon>
        <taxon>Haemosporida</taxon>
        <taxon>Plasmodiidae</taxon>
        <taxon>Plasmodium</taxon>
        <taxon>Plasmodium (Vinckeia)</taxon>
    </lineage>
</organism>
<feature type="transmembrane region" description="Helical" evidence="2">
    <location>
        <begin position="268"/>
        <end position="293"/>
    </location>
</feature>
<dbReference type="InterPro" id="IPR006477">
    <property type="entry name" value="Yir_bir_cir"/>
</dbReference>
<accession>Q7R9R7</accession>
<keyword evidence="2" id="KW-1133">Transmembrane helix</keyword>
<dbReference type="EMBL" id="AABL01002360">
    <property type="protein sequence ID" value="EAA19080.1"/>
    <property type="molecule type" value="Genomic_DNA"/>
</dbReference>
<feature type="compositionally biased region" description="Low complexity" evidence="1">
    <location>
        <begin position="231"/>
        <end position="254"/>
    </location>
</feature>
<feature type="region of interest" description="Disordered" evidence="1">
    <location>
        <begin position="229"/>
        <end position="254"/>
    </location>
</feature>
<gene>
    <name evidence="3" type="ORF">PY06794</name>
</gene>
<keyword evidence="2" id="KW-0472">Membrane</keyword>
<keyword evidence="2" id="KW-0812">Transmembrane</keyword>
<evidence type="ECO:0000313" key="4">
    <source>
        <dbReference type="Proteomes" id="UP000008553"/>
    </source>
</evidence>
<dbReference type="InParanoid" id="Q7R9R7"/>
<evidence type="ECO:0000313" key="3">
    <source>
        <dbReference type="EMBL" id="EAA19080.1"/>
    </source>
</evidence>
<dbReference type="NCBIfam" id="TIGR01590">
    <property type="entry name" value="yir-bir-cir_Pla"/>
    <property type="match status" value="1"/>
</dbReference>
<keyword evidence="4" id="KW-1185">Reference proteome</keyword>